<dbReference type="GO" id="GO:0005730">
    <property type="term" value="C:nucleolus"/>
    <property type="evidence" value="ECO:0007669"/>
    <property type="project" value="UniProtKB-SubCell"/>
</dbReference>
<evidence type="ECO:0000256" key="6">
    <source>
        <dbReference type="SAM" id="MobiDB-lite"/>
    </source>
</evidence>
<comment type="subcellular location">
    <subcellularLocation>
        <location evidence="1">Nucleus</location>
        <location evidence="1">Nucleolus</location>
    </subcellularLocation>
</comment>
<accession>S9UH60</accession>
<dbReference type="Pfam" id="PF05890">
    <property type="entry name" value="Ebp2"/>
    <property type="match status" value="1"/>
</dbReference>
<name>S9UH60_9TRYP</name>
<feature type="region of interest" description="Disordered" evidence="6">
    <location>
        <begin position="1"/>
        <end position="20"/>
    </location>
</feature>
<dbReference type="AlphaFoldDB" id="S9UH60"/>
<sequence>MALTSTRSLPADLKADDDPKREEAFIQQTLLSVTQGLQLLEAAGVPYRRPADYYAEMFKSDVHMNDVRQAMEATKARVEAQTHRRAMKDQKKYGKEVQAEVLRQRAKYKRDMQSKLDDWRKKRKGNIRDALGEDETEETDKKGGRGARPAPHRNIRPGGAKKRPGKNARRRS</sequence>
<feature type="compositionally biased region" description="Basic residues" evidence="6">
    <location>
        <begin position="150"/>
        <end position="172"/>
    </location>
</feature>
<dbReference type="PANTHER" id="PTHR13028:SF0">
    <property type="entry name" value="RRNA-PROCESSING PROTEIN EBP2-RELATED"/>
    <property type="match status" value="1"/>
</dbReference>
<comment type="similarity">
    <text evidence="2">Belongs to the EBP2 family.</text>
</comment>
<dbReference type="OrthoDB" id="443772at2759"/>
<keyword evidence="5" id="KW-0539">Nucleus</keyword>
<feature type="compositionally biased region" description="Basic and acidic residues" evidence="6">
    <location>
        <begin position="109"/>
        <end position="131"/>
    </location>
</feature>
<dbReference type="VEuPathDB" id="TriTrypDB:ADEAN_000435500"/>
<dbReference type="EMBL" id="LR877151">
    <property type="protein sequence ID" value="CAD2216877.1"/>
    <property type="molecule type" value="Genomic_DNA"/>
</dbReference>
<proteinExistence type="inferred from homology"/>
<dbReference type="GO" id="GO:0034399">
    <property type="term" value="C:nuclear periphery"/>
    <property type="evidence" value="ECO:0007669"/>
    <property type="project" value="TreeGrafter"/>
</dbReference>
<dbReference type="PANTHER" id="PTHR13028">
    <property type="entry name" value="RRNA PROCESSING PROTEIN EBNA1-BINDING PROTEIN-RELATED"/>
    <property type="match status" value="1"/>
</dbReference>
<dbReference type="GO" id="GO:0042273">
    <property type="term" value="P:ribosomal large subunit biogenesis"/>
    <property type="evidence" value="ECO:0007669"/>
    <property type="project" value="TreeGrafter"/>
</dbReference>
<dbReference type="GO" id="GO:0030687">
    <property type="term" value="C:preribosome, large subunit precursor"/>
    <property type="evidence" value="ECO:0007669"/>
    <property type="project" value="TreeGrafter"/>
</dbReference>
<keyword evidence="4" id="KW-0175">Coiled coil</keyword>
<reference evidence="7 8" key="1">
    <citation type="submission" date="2020-08" db="EMBL/GenBank/DDBJ databases">
        <authorList>
            <person name="Newling K."/>
            <person name="Davey J."/>
            <person name="Forrester S."/>
        </authorList>
    </citation>
    <scope>NUCLEOTIDE SEQUENCE [LARGE SCALE GENOMIC DNA]</scope>
    <source>
        <strain evidence="8">Crithidia deanei Carvalho (ATCC PRA-265)</strain>
    </source>
</reference>
<evidence type="ECO:0000256" key="3">
    <source>
        <dbReference type="ARBA" id="ARBA00022517"/>
    </source>
</evidence>
<dbReference type="InterPro" id="IPR008610">
    <property type="entry name" value="Ebp2"/>
</dbReference>
<dbReference type="GO" id="GO:0006364">
    <property type="term" value="P:rRNA processing"/>
    <property type="evidence" value="ECO:0007669"/>
    <property type="project" value="TreeGrafter"/>
</dbReference>
<evidence type="ECO:0000256" key="4">
    <source>
        <dbReference type="ARBA" id="ARBA00023054"/>
    </source>
</evidence>
<evidence type="ECO:0000256" key="5">
    <source>
        <dbReference type="ARBA" id="ARBA00023242"/>
    </source>
</evidence>
<evidence type="ECO:0000313" key="7">
    <source>
        <dbReference type="EMBL" id="CAD2216877.1"/>
    </source>
</evidence>
<keyword evidence="8" id="KW-1185">Reference proteome</keyword>
<evidence type="ECO:0000256" key="1">
    <source>
        <dbReference type="ARBA" id="ARBA00004604"/>
    </source>
</evidence>
<gene>
    <name evidence="7" type="ORF">ADEAN_000435500</name>
</gene>
<feature type="region of interest" description="Disordered" evidence="6">
    <location>
        <begin position="104"/>
        <end position="172"/>
    </location>
</feature>
<evidence type="ECO:0000313" key="8">
    <source>
        <dbReference type="Proteomes" id="UP000515908"/>
    </source>
</evidence>
<keyword evidence="3" id="KW-0690">Ribosome biogenesis</keyword>
<dbReference type="Proteomes" id="UP000515908">
    <property type="component" value="Chromosome 07"/>
</dbReference>
<organism evidence="7 8">
    <name type="scientific">Angomonas deanei</name>
    <dbReference type="NCBI Taxonomy" id="59799"/>
    <lineage>
        <taxon>Eukaryota</taxon>
        <taxon>Discoba</taxon>
        <taxon>Euglenozoa</taxon>
        <taxon>Kinetoplastea</taxon>
        <taxon>Metakinetoplastina</taxon>
        <taxon>Trypanosomatida</taxon>
        <taxon>Trypanosomatidae</taxon>
        <taxon>Strigomonadinae</taxon>
        <taxon>Angomonas</taxon>
    </lineage>
</organism>
<evidence type="ECO:0000256" key="2">
    <source>
        <dbReference type="ARBA" id="ARBA00007336"/>
    </source>
</evidence>
<protein>
    <submittedName>
        <fullName evidence="7">Eukaryotic rRNA processing protein EBP2, putative</fullName>
    </submittedName>
</protein>